<reference evidence="1" key="1">
    <citation type="submission" date="2022-07" db="EMBL/GenBank/DDBJ databases">
        <title>Genome Sequence of Physisporinus lineatus.</title>
        <authorList>
            <person name="Buettner E."/>
        </authorList>
    </citation>
    <scope>NUCLEOTIDE SEQUENCE</scope>
    <source>
        <strain evidence="1">VT162</strain>
    </source>
</reference>
<dbReference type="AlphaFoldDB" id="A0AAD5V2Y8"/>
<accession>A0AAD5V2Y8</accession>
<organism evidence="1 2">
    <name type="scientific">Meripilus lineatus</name>
    <dbReference type="NCBI Taxonomy" id="2056292"/>
    <lineage>
        <taxon>Eukaryota</taxon>
        <taxon>Fungi</taxon>
        <taxon>Dikarya</taxon>
        <taxon>Basidiomycota</taxon>
        <taxon>Agaricomycotina</taxon>
        <taxon>Agaricomycetes</taxon>
        <taxon>Polyporales</taxon>
        <taxon>Meripilaceae</taxon>
        <taxon>Meripilus</taxon>
    </lineage>
</organism>
<name>A0AAD5V2Y8_9APHY</name>
<dbReference type="Proteomes" id="UP001212997">
    <property type="component" value="Unassembled WGS sequence"/>
</dbReference>
<evidence type="ECO:0000313" key="1">
    <source>
        <dbReference type="EMBL" id="KAJ3480654.1"/>
    </source>
</evidence>
<dbReference type="SUPFAM" id="SSF52047">
    <property type="entry name" value="RNI-like"/>
    <property type="match status" value="1"/>
</dbReference>
<dbReference type="Gene3D" id="3.80.10.10">
    <property type="entry name" value="Ribonuclease Inhibitor"/>
    <property type="match status" value="1"/>
</dbReference>
<evidence type="ECO:0008006" key="3">
    <source>
        <dbReference type="Google" id="ProtNLM"/>
    </source>
</evidence>
<keyword evidence="2" id="KW-1185">Reference proteome</keyword>
<dbReference type="EMBL" id="JANAWD010000363">
    <property type="protein sequence ID" value="KAJ3480654.1"/>
    <property type="molecule type" value="Genomic_DNA"/>
</dbReference>
<dbReference type="InterPro" id="IPR032675">
    <property type="entry name" value="LRR_dom_sf"/>
</dbReference>
<evidence type="ECO:0000313" key="2">
    <source>
        <dbReference type="Proteomes" id="UP001212997"/>
    </source>
</evidence>
<comment type="caution">
    <text evidence="1">The sequence shown here is derived from an EMBL/GenBank/DDBJ whole genome shotgun (WGS) entry which is preliminary data.</text>
</comment>
<proteinExistence type="predicted"/>
<sequence length="473" mass="53073">MAIEAQLLTPTPKARSVHVPVELWFDILARPNLRSDLKQVSLTCHTFRVAAQSVLCEHLVVPSLTVSNAFRDHLARFLASGHVVGRVKSVTIGNVGTAVAETPLDVAKHFARHLDTKSSDFYHPGLVTPKEVRSLLEASLDNTLFHSIAHLRNLTTLLLSGLTLGPQEISWLSMVPKLSRLHVEKCVLYLGNSYETTAAIDDFKLKTLTIIECRISQGILEVLTSPNTLEELTILSIFYMDLTLDVEVFPCLRYLQVPVQWSQTTLALLPRCPALEVLKLREWGSYGGLLFPGPFPPPRGFRMQTLPENVTPLLKAYYGRIDDAWSVITHRPITRLQFTSVFDTGTFHSWVVPLFRECPQLEDLSFVIRSLDRATVSHLLSTFRQLKTLRVSLRKLTGQDMDQICAAIVDTNLSTTVQSLHFLQLSFSDAGEYNGETDRLIDAAVDYPELIAVVKARHPTLQDIQLMGTRWDV</sequence>
<protein>
    <recommendedName>
        <fullName evidence="3">F-box domain-containing protein</fullName>
    </recommendedName>
</protein>
<gene>
    <name evidence="1" type="ORF">NLI96_g8195</name>
</gene>